<gene>
    <name evidence="1" type="ordered locus">KNP414_07592</name>
</gene>
<reference evidence="2" key="1">
    <citation type="submission" date="2011-06" db="EMBL/GenBank/DDBJ databases">
        <title>Complete genome sequence of Paenibacillus mucilaginosus KNP414.</title>
        <authorList>
            <person name="Wang J."/>
            <person name="Hu S."/>
            <person name="Hu X."/>
            <person name="Zhang B."/>
            <person name="Dong D."/>
            <person name="Zhang S."/>
            <person name="Zhao K."/>
            <person name="Wu D."/>
        </authorList>
    </citation>
    <scope>NUCLEOTIDE SEQUENCE [LARGE SCALE GENOMIC DNA]</scope>
    <source>
        <strain evidence="2">KNP414</strain>
    </source>
</reference>
<dbReference type="RefSeq" id="WP_013921229.1">
    <property type="nucleotide sequence ID" value="NC_015690.1"/>
</dbReference>
<reference evidence="1 2" key="2">
    <citation type="journal article" date="2013" name="Genome Announc.">
        <title>Genome Sequence of Growth-Improving Paenibacillus mucilaginosus Strain KNP414.</title>
        <authorList>
            <person name="Lu J.J."/>
            <person name="Wang J.F."/>
            <person name="Hu X.F."/>
        </authorList>
    </citation>
    <scope>NUCLEOTIDE SEQUENCE [LARGE SCALE GENOMIC DNA]</scope>
    <source>
        <strain evidence="1 2">KNP414</strain>
    </source>
</reference>
<sequence>MSMSPQAQLTVVGLGTGDENQLTLGVWRKLEAASGRGDAIFLRTKEHPMVSMLDHHNIRYETLPGSGRSLAGVWISDVRAVRPIHYP</sequence>
<name>F8FCJ1_PAEMK</name>
<dbReference type="Proteomes" id="UP000006620">
    <property type="component" value="Chromosome"/>
</dbReference>
<dbReference type="KEGG" id="pms:KNP414_07592"/>
<dbReference type="EMBL" id="CP002869">
    <property type="protein sequence ID" value="AEI46082.1"/>
    <property type="molecule type" value="Genomic_DNA"/>
</dbReference>
<dbReference type="AlphaFoldDB" id="F8FCJ1"/>
<protein>
    <submittedName>
        <fullName evidence="1">YabN</fullName>
    </submittedName>
</protein>
<evidence type="ECO:0000313" key="1">
    <source>
        <dbReference type="EMBL" id="AEI46082.1"/>
    </source>
</evidence>
<evidence type="ECO:0000313" key="2">
    <source>
        <dbReference type="Proteomes" id="UP000006620"/>
    </source>
</evidence>
<accession>F8FCJ1</accession>
<dbReference type="PATRIC" id="fig|1036673.3.peg.7082"/>
<dbReference type="HOGENOM" id="CLU_2480421_0_0_9"/>
<proteinExistence type="predicted"/>
<organism evidence="1 2">
    <name type="scientific">Paenibacillus mucilaginosus (strain KNP414)</name>
    <dbReference type="NCBI Taxonomy" id="1036673"/>
    <lineage>
        <taxon>Bacteria</taxon>
        <taxon>Bacillati</taxon>
        <taxon>Bacillota</taxon>
        <taxon>Bacilli</taxon>
        <taxon>Bacillales</taxon>
        <taxon>Paenibacillaceae</taxon>
        <taxon>Paenibacillus</taxon>
    </lineage>
</organism>